<feature type="domain" description="C-type lectin" evidence="2">
    <location>
        <begin position="8"/>
        <end position="124"/>
    </location>
</feature>
<gene>
    <name evidence="3" type="ORF">WN55_08891</name>
</gene>
<dbReference type="InterPro" id="IPR001304">
    <property type="entry name" value="C-type_lectin-like"/>
</dbReference>
<sequence length="128" mass="14652">MKPGIGAYKYHNRKRVWNAARKSCLDEGGQLAVLNTEQEEKFLKEWIQKENLDRIWLGIHDLFEEGEWVTLTGESLDVAGFERWSTVWPNQPDNYGGRQNCGVLIKEGGLDDVECDATISYICEITLC</sequence>
<evidence type="ECO:0000313" key="3">
    <source>
        <dbReference type="EMBL" id="KZC07007.1"/>
    </source>
</evidence>
<evidence type="ECO:0000256" key="1">
    <source>
        <dbReference type="ARBA" id="ARBA00023157"/>
    </source>
</evidence>
<dbReference type="CDD" id="cd00037">
    <property type="entry name" value="CLECT"/>
    <property type="match status" value="1"/>
</dbReference>
<dbReference type="InterPro" id="IPR016186">
    <property type="entry name" value="C-type_lectin-like/link_sf"/>
</dbReference>
<name>A0A154P542_DUFNO</name>
<dbReference type="STRING" id="178035.A0A154P542"/>
<proteinExistence type="predicted"/>
<dbReference type="AlphaFoldDB" id="A0A154P542"/>
<dbReference type="PANTHER" id="PTHR22803">
    <property type="entry name" value="MANNOSE, PHOSPHOLIPASE, LECTIN RECEPTOR RELATED"/>
    <property type="match status" value="1"/>
</dbReference>
<dbReference type="InterPro" id="IPR050111">
    <property type="entry name" value="C-type_lectin/snaclec_domain"/>
</dbReference>
<organism evidence="3 4">
    <name type="scientific">Dufourea novaeangliae</name>
    <name type="common">Sweat bee</name>
    <dbReference type="NCBI Taxonomy" id="178035"/>
    <lineage>
        <taxon>Eukaryota</taxon>
        <taxon>Metazoa</taxon>
        <taxon>Ecdysozoa</taxon>
        <taxon>Arthropoda</taxon>
        <taxon>Hexapoda</taxon>
        <taxon>Insecta</taxon>
        <taxon>Pterygota</taxon>
        <taxon>Neoptera</taxon>
        <taxon>Endopterygota</taxon>
        <taxon>Hymenoptera</taxon>
        <taxon>Apocrita</taxon>
        <taxon>Aculeata</taxon>
        <taxon>Apoidea</taxon>
        <taxon>Anthophila</taxon>
        <taxon>Halictidae</taxon>
        <taxon>Rophitinae</taxon>
        <taxon>Dufourea</taxon>
    </lineage>
</organism>
<accession>A0A154P542</accession>
<evidence type="ECO:0000259" key="2">
    <source>
        <dbReference type="PROSITE" id="PS50041"/>
    </source>
</evidence>
<dbReference type="PROSITE" id="PS00615">
    <property type="entry name" value="C_TYPE_LECTIN_1"/>
    <property type="match status" value="1"/>
</dbReference>
<protein>
    <submittedName>
        <fullName evidence="3">Hemolymph lipopolysaccharide-binding protein</fullName>
    </submittedName>
</protein>
<dbReference type="PROSITE" id="PS50041">
    <property type="entry name" value="C_TYPE_LECTIN_2"/>
    <property type="match status" value="1"/>
</dbReference>
<dbReference type="Pfam" id="PF00059">
    <property type="entry name" value="Lectin_C"/>
    <property type="match status" value="1"/>
</dbReference>
<dbReference type="Gene3D" id="3.10.100.10">
    <property type="entry name" value="Mannose-Binding Protein A, subunit A"/>
    <property type="match status" value="1"/>
</dbReference>
<dbReference type="InterPro" id="IPR018378">
    <property type="entry name" value="C-type_lectin_CS"/>
</dbReference>
<evidence type="ECO:0000313" key="4">
    <source>
        <dbReference type="Proteomes" id="UP000076502"/>
    </source>
</evidence>
<dbReference type="SUPFAM" id="SSF56436">
    <property type="entry name" value="C-type lectin-like"/>
    <property type="match status" value="1"/>
</dbReference>
<dbReference type="Proteomes" id="UP000076502">
    <property type="component" value="Unassembled WGS sequence"/>
</dbReference>
<keyword evidence="1" id="KW-1015">Disulfide bond</keyword>
<dbReference type="EMBL" id="KQ434820">
    <property type="protein sequence ID" value="KZC07007.1"/>
    <property type="molecule type" value="Genomic_DNA"/>
</dbReference>
<dbReference type="InterPro" id="IPR016187">
    <property type="entry name" value="CTDL_fold"/>
</dbReference>
<dbReference type="OrthoDB" id="7357196at2759"/>
<reference evidence="3 4" key="1">
    <citation type="submission" date="2015-07" db="EMBL/GenBank/DDBJ databases">
        <title>The genome of Dufourea novaeangliae.</title>
        <authorList>
            <person name="Pan H."/>
            <person name="Kapheim K."/>
        </authorList>
    </citation>
    <scope>NUCLEOTIDE SEQUENCE [LARGE SCALE GENOMIC DNA]</scope>
    <source>
        <strain evidence="3">0120121106</strain>
        <tissue evidence="3">Whole body</tissue>
    </source>
</reference>
<dbReference type="SMART" id="SM00034">
    <property type="entry name" value="CLECT"/>
    <property type="match status" value="1"/>
</dbReference>
<keyword evidence="4" id="KW-1185">Reference proteome</keyword>